<evidence type="ECO:0000313" key="1">
    <source>
        <dbReference type="EMBL" id="SED99172.1"/>
    </source>
</evidence>
<proteinExistence type="predicted"/>
<dbReference type="AlphaFoldDB" id="A0A1H5F706"/>
<sequence length="145" mass="16120">MNQDDTQLSAEQVANSLQGKTLAEIFDEGPRKLFITRNIPGHGTYRLYISRPFGVVKPAGLRWRVQINVQYEGKEELHSVNDGVIIVPLVMLGAVIVDADEQMSEHIKANRQVAAQVRREAMKALQPEALVVEPMTMGRQGVLDA</sequence>
<organism evidence="1 2">
    <name type="scientific">Pseudomonas anguilliseptica</name>
    <dbReference type="NCBI Taxonomy" id="53406"/>
    <lineage>
        <taxon>Bacteria</taxon>
        <taxon>Pseudomonadati</taxon>
        <taxon>Pseudomonadota</taxon>
        <taxon>Gammaproteobacteria</taxon>
        <taxon>Pseudomonadales</taxon>
        <taxon>Pseudomonadaceae</taxon>
        <taxon>Pseudomonas</taxon>
    </lineage>
</organism>
<dbReference type="EMBL" id="FNSC01000001">
    <property type="protein sequence ID" value="SED99172.1"/>
    <property type="molecule type" value="Genomic_DNA"/>
</dbReference>
<keyword evidence="2" id="KW-1185">Reference proteome</keyword>
<dbReference type="OrthoDB" id="7032070at2"/>
<evidence type="ECO:0000313" key="2">
    <source>
        <dbReference type="Proteomes" id="UP000242849"/>
    </source>
</evidence>
<dbReference type="STRING" id="53406.SAMN05421553_3795"/>
<dbReference type="RefSeq" id="WP_090385762.1">
    <property type="nucleotide sequence ID" value="NZ_FNSC01000001.1"/>
</dbReference>
<accession>A0A1H5F706</accession>
<protein>
    <submittedName>
        <fullName evidence="1">Uncharacterized protein</fullName>
    </submittedName>
</protein>
<dbReference type="Proteomes" id="UP000242849">
    <property type="component" value="Unassembled WGS sequence"/>
</dbReference>
<reference evidence="2" key="1">
    <citation type="submission" date="2016-10" db="EMBL/GenBank/DDBJ databases">
        <authorList>
            <person name="Varghese N."/>
            <person name="Submissions S."/>
        </authorList>
    </citation>
    <scope>NUCLEOTIDE SEQUENCE [LARGE SCALE GENOMIC DNA]</scope>
    <source>
        <strain evidence="2">DSM 12111</strain>
    </source>
</reference>
<gene>
    <name evidence="1" type="ORF">SAMN05421553_3795</name>
</gene>
<name>A0A1H5F706_PSEAG</name>